<evidence type="ECO:0000256" key="1">
    <source>
        <dbReference type="ARBA" id="ARBA00005622"/>
    </source>
</evidence>
<dbReference type="InterPro" id="IPR052558">
    <property type="entry name" value="Siderophore_Hydrolase_D"/>
</dbReference>
<dbReference type="InterPro" id="IPR000801">
    <property type="entry name" value="Esterase-like"/>
</dbReference>
<keyword evidence="2 5" id="KW-0378">Hydrolase</keyword>
<dbReference type="OrthoDB" id="6381520at2"/>
<comment type="caution">
    <text evidence="5">The sequence shown here is derived from an EMBL/GenBank/DDBJ whole genome shotgun (WGS) entry which is preliminary data.</text>
</comment>
<accession>A0A369UKX1</accession>
<dbReference type="AlphaFoldDB" id="A0A369UKX1"/>
<evidence type="ECO:0000313" key="5">
    <source>
        <dbReference type="EMBL" id="RDD80368.1"/>
    </source>
</evidence>
<feature type="region of interest" description="Disordered" evidence="3">
    <location>
        <begin position="127"/>
        <end position="151"/>
    </location>
</feature>
<dbReference type="RefSeq" id="WP_114846974.1">
    <property type="nucleotide sequence ID" value="NZ_JBHSPE010000012.1"/>
</dbReference>
<organism evidence="5 6">
    <name type="scientific">Dyella tabacisoli</name>
    <dbReference type="NCBI Taxonomy" id="2282381"/>
    <lineage>
        <taxon>Bacteria</taxon>
        <taxon>Pseudomonadati</taxon>
        <taxon>Pseudomonadota</taxon>
        <taxon>Gammaproteobacteria</taxon>
        <taxon>Lysobacterales</taxon>
        <taxon>Rhodanobacteraceae</taxon>
        <taxon>Dyella</taxon>
    </lineage>
</organism>
<keyword evidence="6" id="KW-1185">Reference proteome</keyword>
<dbReference type="GO" id="GO:0016788">
    <property type="term" value="F:hydrolase activity, acting on ester bonds"/>
    <property type="evidence" value="ECO:0007669"/>
    <property type="project" value="TreeGrafter"/>
</dbReference>
<feature type="chain" id="PRO_5016588363" evidence="4">
    <location>
        <begin position="26"/>
        <end position="319"/>
    </location>
</feature>
<dbReference type="PANTHER" id="PTHR40841:SF2">
    <property type="entry name" value="SIDEROPHORE-DEGRADING ESTERASE (EUROFUNG)"/>
    <property type="match status" value="1"/>
</dbReference>
<dbReference type="PANTHER" id="PTHR40841">
    <property type="entry name" value="SIDEROPHORE TRIACETYLFUSARININE C ESTERASE"/>
    <property type="match status" value="1"/>
</dbReference>
<dbReference type="Proteomes" id="UP000253782">
    <property type="component" value="Unassembled WGS sequence"/>
</dbReference>
<dbReference type="InterPro" id="IPR029058">
    <property type="entry name" value="AB_hydrolase_fold"/>
</dbReference>
<evidence type="ECO:0000256" key="4">
    <source>
        <dbReference type="SAM" id="SignalP"/>
    </source>
</evidence>
<protein>
    <submittedName>
        <fullName evidence="5">Alpha/beta hydrolase</fullName>
    </submittedName>
</protein>
<reference evidence="5 6" key="1">
    <citation type="submission" date="2018-07" db="EMBL/GenBank/DDBJ databases">
        <title>Dyella tabacisoli L4-6T, whole genome shotgun sequence.</title>
        <authorList>
            <person name="Zhou X.-K."/>
            <person name="Li W.-J."/>
            <person name="Duan Y.-Q."/>
        </authorList>
    </citation>
    <scope>NUCLEOTIDE SEQUENCE [LARGE SCALE GENOMIC DNA]</scope>
    <source>
        <strain evidence="5 6">L4-6</strain>
    </source>
</reference>
<sequence length="319" mass="35828">MKERFAFPWLTACFIALSACSAAQAPVPSAQQAVKPAAPASTGYVLKNTEVRDIASATLHRDYQVFVSLPPSYEEQPTRRFPVVFVTDANYAFPLIRSIATRVGDHGSGLEEFVLVGLSYAKDETPTYSRQRDYTPTPNGPTSKDAVSDMPGRSPVYGEAEAYRKFIADEVFPFVAKNYRVDMHRKIFSGHSYGGLLGVQMLLTEPTMFERYIISSPSLWFDNKVMLARERDYAAAHKDMPADVLMMTGGYETINPASKDKRYNHTRDMVRDMQTFEAQLKSRHYPGLHIESQTIADEDHLTVYPDAITHGLLWALPPK</sequence>
<name>A0A369UKX1_9GAMM</name>
<dbReference type="Gene3D" id="3.40.50.1820">
    <property type="entry name" value="alpha/beta hydrolase"/>
    <property type="match status" value="1"/>
</dbReference>
<dbReference type="Pfam" id="PF00756">
    <property type="entry name" value="Esterase"/>
    <property type="match status" value="1"/>
</dbReference>
<keyword evidence="4" id="KW-0732">Signal</keyword>
<dbReference type="SUPFAM" id="SSF53474">
    <property type="entry name" value="alpha/beta-Hydrolases"/>
    <property type="match status" value="1"/>
</dbReference>
<feature type="signal peptide" evidence="4">
    <location>
        <begin position="1"/>
        <end position="25"/>
    </location>
</feature>
<dbReference type="EMBL" id="QQAH01000018">
    <property type="protein sequence ID" value="RDD80368.1"/>
    <property type="molecule type" value="Genomic_DNA"/>
</dbReference>
<gene>
    <name evidence="5" type="ORF">DVJ77_18035</name>
</gene>
<proteinExistence type="inferred from homology"/>
<evidence type="ECO:0000256" key="3">
    <source>
        <dbReference type="SAM" id="MobiDB-lite"/>
    </source>
</evidence>
<evidence type="ECO:0000313" key="6">
    <source>
        <dbReference type="Proteomes" id="UP000253782"/>
    </source>
</evidence>
<dbReference type="PROSITE" id="PS51257">
    <property type="entry name" value="PROKAR_LIPOPROTEIN"/>
    <property type="match status" value="1"/>
</dbReference>
<evidence type="ECO:0000256" key="2">
    <source>
        <dbReference type="ARBA" id="ARBA00022801"/>
    </source>
</evidence>
<comment type="similarity">
    <text evidence="1">Belongs to the esterase D family.</text>
</comment>